<reference evidence="2 3" key="1">
    <citation type="submission" date="2017-11" db="EMBL/GenBank/DDBJ databases">
        <title>The genome of Rhizophagus clarus HR1 reveals common genetic basis of auxotrophy among arbuscular mycorrhizal fungi.</title>
        <authorList>
            <person name="Kobayashi Y."/>
        </authorList>
    </citation>
    <scope>NUCLEOTIDE SEQUENCE [LARGE SCALE GENOMIC DNA]</scope>
    <source>
        <strain evidence="2 3">HR1</strain>
    </source>
</reference>
<keyword evidence="3" id="KW-1185">Reference proteome</keyword>
<evidence type="ECO:0000259" key="1">
    <source>
        <dbReference type="PROSITE" id="PS50878"/>
    </source>
</evidence>
<dbReference type="PROSITE" id="PS50878">
    <property type="entry name" value="RT_POL"/>
    <property type="match status" value="1"/>
</dbReference>
<dbReference type="Pfam" id="PF00078">
    <property type="entry name" value="RVT_1"/>
    <property type="match status" value="1"/>
</dbReference>
<name>A0A2Z6QIK4_9GLOM</name>
<dbReference type="Proteomes" id="UP000247702">
    <property type="component" value="Unassembled WGS sequence"/>
</dbReference>
<dbReference type="AlphaFoldDB" id="A0A2Z6QIK4"/>
<dbReference type="EMBL" id="BEXD01000136">
    <property type="protein sequence ID" value="GBB84624.1"/>
    <property type="molecule type" value="Genomic_DNA"/>
</dbReference>
<protein>
    <recommendedName>
        <fullName evidence="1">Reverse transcriptase domain-containing protein</fullName>
    </recommendedName>
</protein>
<feature type="domain" description="Reverse transcriptase" evidence="1">
    <location>
        <begin position="44"/>
        <end position="241"/>
    </location>
</feature>
<sequence length="241" mass="27770">MDDLNLVIHNAAKYKAPGSSKITYENIKHLGHQGRSYLLHIYNNCFNNNCIPSAWKLAYIFPIPKPQDWNSQLCNTRPITLLETPRKLYVSILSKRLNFILANNNNITTYNNRAGILGQSCLEPLFEIQHSIGIANKLNVPFWLALQDLSKNYDRMNISLLRLALLSIKMPVQFTSILCDLFTNCTNQVILPNNNLTSPFLMKQGIHQGEIISPLLWILYYNPLFLYINQQSDLYFQCSFN</sequence>
<accession>A0A2Z6QIK4</accession>
<proteinExistence type="predicted"/>
<comment type="caution">
    <text evidence="2">The sequence shown here is derived from an EMBL/GenBank/DDBJ whole genome shotgun (WGS) entry which is preliminary data.</text>
</comment>
<organism evidence="2 3">
    <name type="scientific">Rhizophagus clarus</name>
    <dbReference type="NCBI Taxonomy" id="94130"/>
    <lineage>
        <taxon>Eukaryota</taxon>
        <taxon>Fungi</taxon>
        <taxon>Fungi incertae sedis</taxon>
        <taxon>Mucoromycota</taxon>
        <taxon>Glomeromycotina</taxon>
        <taxon>Glomeromycetes</taxon>
        <taxon>Glomerales</taxon>
        <taxon>Glomeraceae</taxon>
        <taxon>Rhizophagus</taxon>
    </lineage>
</organism>
<dbReference type="PANTHER" id="PTHR19446">
    <property type="entry name" value="REVERSE TRANSCRIPTASES"/>
    <property type="match status" value="1"/>
</dbReference>
<dbReference type="InterPro" id="IPR000477">
    <property type="entry name" value="RT_dom"/>
</dbReference>
<evidence type="ECO:0000313" key="2">
    <source>
        <dbReference type="EMBL" id="GBB84624.1"/>
    </source>
</evidence>
<gene>
    <name evidence="2" type="ORF">RclHR1_01120012</name>
</gene>
<evidence type="ECO:0000313" key="3">
    <source>
        <dbReference type="Proteomes" id="UP000247702"/>
    </source>
</evidence>